<dbReference type="InterPro" id="IPR051545">
    <property type="entry name" value="NAD(P)H_dehydrogenase_qn"/>
</dbReference>
<keyword evidence="5" id="KW-1185">Reference proteome</keyword>
<reference evidence="4 5" key="1">
    <citation type="submission" date="2018-01" db="EMBL/GenBank/DDBJ databases">
        <title>Draft genome sequence of Paucibacter aquatile CR182 isolated from freshwater of the Nakdong River.</title>
        <authorList>
            <person name="Choi A."/>
            <person name="Chung E.J."/>
        </authorList>
    </citation>
    <scope>NUCLEOTIDE SEQUENCE [LARGE SCALE GENOMIC DNA]</scope>
    <source>
        <strain evidence="4 5">CR182</strain>
    </source>
</reference>
<accession>A0A2N8L001</accession>
<keyword evidence="2" id="KW-0560">Oxidoreductase</keyword>
<evidence type="ECO:0000259" key="3">
    <source>
        <dbReference type="Pfam" id="PF02525"/>
    </source>
</evidence>
<evidence type="ECO:0000313" key="4">
    <source>
        <dbReference type="EMBL" id="PND39023.1"/>
    </source>
</evidence>
<dbReference type="OrthoDB" id="9798454at2"/>
<gene>
    <name evidence="4" type="ORF">C1O66_16810</name>
</gene>
<dbReference type="PANTHER" id="PTHR10204">
    <property type="entry name" value="NAD P H OXIDOREDUCTASE-RELATED"/>
    <property type="match status" value="1"/>
</dbReference>
<dbReference type="SUPFAM" id="SSF52218">
    <property type="entry name" value="Flavoproteins"/>
    <property type="match status" value="1"/>
</dbReference>
<feature type="domain" description="Flavodoxin-like fold" evidence="3">
    <location>
        <begin position="1"/>
        <end position="200"/>
    </location>
</feature>
<dbReference type="AlphaFoldDB" id="A0A2N8L001"/>
<comment type="similarity">
    <text evidence="1">Belongs to the NAD(P)H dehydrogenase (quinone) family.</text>
</comment>
<dbReference type="RefSeq" id="WP_102768941.1">
    <property type="nucleotide sequence ID" value="NZ_POSP01000003.1"/>
</dbReference>
<organism evidence="4 5">
    <name type="scientific">Kinneretia aquatilis</name>
    <dbReference type="NCBI Taxonomy" id="2070761"/>
    <lineage>
        <taxon>Bacteria</taxon>
        <taxon>Pseudomonadati</taxon>
        <taxon>Pseudomonadota</taxon>
        <taxon>Betaproteobacteria</taxon>
        <taxon>Burkholderiales</taxon>
        <taxon>Sphaerotilaceae</taxon>
        <taxon>Roseateles</taxon>
    </lineage>
</organism>
<dbReference type="InterPro" id="IPR003680">
    <property type="entry name" value="Flavodoxin_fold"/>
</dbReference>
<protein>
    <recommendedName>
        <fullName evidence="3">Flavodoxin-like fold domain-containing protein</fullName>
    </recommendedName>
</protein>
<dbReference type="PANTHER" id="PTHR10204:SF34">
    <property type="entry name" value="NAD(P)H DEHYDROGENASE [QUINONE] 1 ISOFORM 1"/>
    <property type="match status" value="1"/>
</dbReference>
<name>A0A2N8L001_9BURK</name>
<dbReference type="Gene3D" id="3.40.50.360">
    <property type="match status" value="1"/>
</dbReference>
<proteinExistence type="inferred from homology"/>
<comment type="caution">
    <text evidence="4">The sequence shown here is derived from an EMBL/GenBank/DDBJ whole genome shotgun (WGS) entry which is preliminary data.</text>
</comment>
<dbReference type="EMBL" id="POSP01000003">
    <property type="protein sequence ID" value="PND39023.1"/>
    <property type="molecule type" value="Genomic_DNA"/>
</dbReference>
<dbReference type="GO" id="GO:0003955">
    <property type="term" value="F:NAD(P)H dehydrogenase (quinone) activity"/>
    <property type="evidence" value="ECO:0007669"/>
    <property type="project" value="TreeGrafter"/>
</dbReference>
<sequence length="212" mass="23546">MNLLLVTAHPDTGSFNFAMRERAQTVARRLGLGLQYSDLYQQGFSPVPGRADFQTFPEDQLLQLGSAQREAARHGGFAADIAAEQDKLRWADAVLLQFPLWWSGYPAMLKGWIERVLSLGFAYGPDPTLEPRALIMALTTGGATDAEDARATEAHVRSQLAQPVFGYMGWGAPRLHLVHGPARMSEAERVQALQHYEQWLEAELQTLRASAR</sequence>
<dbReference type="InterPro" id="IPR029039">
    <property type="entry name" value="Flavoprotein-like_sf"/>
</dbReference>
<evidence type="ECO:0000256" key="2">
    <source>
        <dbReference type="ARBA" id="ARBA00023002"/>
    </source>
</evidence>
<evidence type="ECO:0000313" key="5">
    <source>
        <dbReference type="Proteomes" id="UP000235916"/>
    </source>
</evidence>
<dbReference type="Proteomes" id="UP000235916">
    <property type="component" value="Unassembled WGS sequence"/>
</dbReference>
<evidence type="ECO:0000256" key="1">
    <source>
        <dbReference type="ARBA" id="ARBA00006252"/>
    </source>
</evidence>
<dbReference type="Pfam" id="PF02525">
    <property type="entry name" value="Flavodoxin_2"/>
    <property type="match status" value="1"/>
</dbReference>
<dbReference type="GO" id="GO:0005829">
    <property type="term" value="C:cytosol"/>
    <property type="evidence" value="ECO:0007669"/>
    <property type="project" value="TreeGrafter"/>
</dbReference>